<dbReference type="GO" id="GO:0055085">
    <property type="term" value="P:transmembrane transport"/>
    <property type="evidence" value="ECO:0007669"/>
    <property type="project" value="InterPro"/>
</dbReference>
<evidence type="ECO:0000259" key="6">
    <source>
        <dbReference type="PROSITE" id="PS50928"/>
    </source>
</evidence>
<dbReference type="AlphaFoldDB" id="A0A6B1DVC4"/>
<feature type="transmembrane region" description="Helical" evidence="5">
    <location>
        <begin position="38"/>
        <end position="60"/>
    </location>
</feature>
<comment type="subcellular location">
    <subcellularLocation>
        <location evidence="5">Cell membrane</location>
        <topology evidence="5">Multi-pass membrane protein</topology>
    </subcellularLocation>
    <subcellularLocation>
        <location evidence="1">Membrane</location>
        <topology evidence="1">Multi-pass membrane protein</topology>
    </subcellularLocation>
</comment>
<feature type="domain" description="ABC transmembrane type-1" evidence="6">
    <location>
        <begin position="170"/>
        <end position="366"/>
    </location>
</feature>
<sequence length="378" mass="42316">MTHSDAERQSPSADRDEERYYFASQTTLIWWRFRQHRLAMVAGPVLLLLYLIATFCEFVAPYGPQEEFRELLHAPPSRIRVRDADGNFVQPFVYAREGGLNRETFRREFSEVEGERFPIRFFARGTEYKMWGLLPMSRRLFGTETPEAPVFLFGSDRFGQDVFSRVVYGSRISLTIGLLGVLISFVLGLAFGGISGYVGGLVDEAIQRGIDLLISIPTIPLWMALAAALPRDWDTVQNYFAITLVLAIVGWAGLARVVRSKLLALREEDFTVAAIVAGASQWRIVSRHLLPLFLSYIVVSITLSIPGMILGETALSFIGLGLQPPAVSWGVLLQDAQQIVAVAHHPWLLFPCLFIILTVLMFNFLGDGLRDAADPYAQ</sequence>
<keyword evidence="4 5" id="KW-0472">Membrane</keyword>
<reference evidence="7" key="1">
    <citation type="submission" date="2019-09" db="EMBL/GenBank/DDBJ databases">
        <title>Characterisation of the sponge microbiome using genome-centric metagenomics.</title>
        <authorList>
            <person name="Engelberts J.P."/>
            <person name="Robbins S.J."/>
            <person name="De Goeij J.M."/>
            <person name="Aranda M."/>
            <person name="Bell S.C."/>
            <person name="Webster N.S."/>
        </authorList>
    </citation>
    <scope>NUCLEOTIDE SEQUENCE</scope>
    <source>
        <strain evidence="7">SB0662_bin_9</strain>
    </source>
</reference>
<dbReference type="PANTHER" id="PTHR43839:SF3">
    <property type="entry name" value="OLIGOPEPTIDE ABC TRANSPORTER, PERMEASE PROTEIN"/>
    <property type="match status" value="1"/>
</dbReference>
<evidence type="ECO:0000256" key="5">
    <source>
        <dbReference type="RuleBase" id="RU363032"/>
    </source>
</evidence>
<feature type="transmembrane region" description="Helical" evidence="5">
    <location>
        <begin position="210"/>
        <end position="230"/>
    </location>
</feature>
<evidence type="ECO:0000313" key="7">
    <source>
        <dbReference type="EMBL" id="MYD90623.1"/>
    </source>
</evidence>
<comment type="caution">
    <text evidence="7">The sequence shown here is derived from an EMBL/GenBank/DDBJ whole genome shotgun (WGS) entry which is preliminary data.</text>
</comment>
<feature type="transmembrane region" description="Helical" evidence="5">
    <location>
        <begin position="289"/>
        <end position="309"/>
    </location>
</feature>
<dbReference type="InterPro" id="IPR000515">
    <property type="entry name" value="MetI-like"/>
</dbReference>
<dbReference type="GO" id="GO:0005886">
    <property type="term" value="C:plasma membrane"/>
    <property type="evidence" value="ECO:0007669"/>
    <property type="project" value="UniProtKB-SubCell"/>
</dbReference>
<dbReference type="SUPFAM" id="SSF161098">
    <property type="entry name" value="MetI-like"/>
    <property type="match status" value="1"/>
</dbReference>
<proteinExistence type="inferred from homology"/>
<evidence type="ECO:0000256" key="4">
    <source>
        <dbReference type="ARBA" id="ARBA00023136"/>
    </source>
</evidence>
<feature type="transmembrane region" description="Helical" evidence="5">
    <location>
        <begin position="236"/>
        <end position="258"/>
    </location>
</feature>
<dbReference type="Pfam" id="PF00528">
    <property type="entry name" value="BPD_transp_1"/>
    <property type="match status" value="1"/>
</dbReference>
<keyword evidence="2 5" id="KW-0812">Transmembrane</keyword>
<dbReference type="PROSITE" id="PS50928">
    <property type="entry name" value="ABC_TM1"/>
    <property type="match status" value="1"/>
</dbReference>
<comment type="similarity">
    <text evidence="5">Belongs to the binding-protein-dependent transport system permease family.</text>
</comment>
<feature type="transmembrane region" description="Helical" evidence="5">
    <location>
        <begin position="345"/>
        <end position="365"/>
    </location>
</feature>
<dbReference type="InterPro" id="IPR025966">
    <property type="entry name" value="OppC_N"/>
</dbReference>
<dbReference type="CDD" id="cd06261">
    <property type="entry name" value="TM_PBP2"/>
    <property type="match status" value="1"/>
</dbReference>
<evidence type="ECO:0000256" key="2">
    <source>
        <dbReference type="ARBA" id="ARBA00022692"/>
    </source>
</evidence>
<keyword evidence="3 5" id="KW-1133">Transmembrane helix</keyword>
<dbReference type="PANTHER" id="PTHR43839">
    <property type="entry name" value="OPPC IN A BINDING PROTEIN-DEPENDENT TRANSPORT SYSTEM"/>
    <property type="match status" value="1"/>
</dbReference>
<keyword evidence="5" id="KW-0813">Transport</keyword>
<evidence type="ECO:0000256" key="3">
    <source>
        <dbReference type="ARBA" id="ARBA00022989"/>
    </source>
</evidence>
<dbReference type="Pfam" id="PF12911">
    <property type="entry name" value="OppC_N"/>
    <property type="match status" value="1"/>
</dbReference>
<name>A0A6B1DVC4_9CHLR</name>
<dbReference type="Gene3D" id="1.10.3720.10">
    <property type="entry name" value="MetI-like"/>
    <property type="match status" value="1"/>
</dbReference>
<accession>A0A6B1DVC4</accession>
<protein>
    <submittedName>
        <fullName evidence="7">ABC transporter permease</fullName>
    </submittedName>
</protein>
<gene>
    <name evidence="7" type="ORF">F4Y08_09860</name>
</gene>
<dbReference type="EMBL" id="VXPY01000069">
    <property type="protein sequence ID" value="MYD90623.1"/>
    <property type="molecule type" value="Genomic_DNA"/>
</dbReference>
<evidence type="ECO:0000256" key="1">
    <source>
        <dbReference type="ARBA" id="ARBA00004141"/>
    </source>
</evidence>
<feature type="transmembrane region" description="Helical" evidence="5">
    <location>
        <begin position="172"/>
        <end position="198"/>
    </location>
</feature>
<dbReference type="InterPro" id="IPR035906">
    <property type="entry name" value="MetI-like_sf"/>
</dbReference>
<organism evidence="7">
    <name type="scientific">Caldilineaceae bacterium SB0662_bin_9</name>
    <dbReference type="NCBI Taxonomy" id="2605258"/>
    <lineage>
        <taxon>Bacteria</taxon>
        <taxon>Bacillati</taxon>
        <taxon>Chloroflexota</taxon>
        <taxon>Caldilineae</taxon>
        <taxon>Caldilineales</taxon>
        <taxon>Caldilineaceae</taxon>
    </lineage>
</organism>